<proteinExistence type="predicted"/>
<comment type="caution">
    <text evidence="2">The sequence shown here is derived from an EMBL/GenBank/DDBJ whole genome shotgun (WGS) entry which is preliminary data.</text>
</comment>
<protein>
    <recommendedName>
        <fullName evidence="4">DNA-binding protein</fullName>
    </recommendedName>
</protein>
<dbReference type="Proteomes" id="UP000325333">
    <property type="component" value="Unassembled WGS sequence"/>
</dbReference>
<sequence length="91" mass="9971">MSDLSSTESQERERFGASEAARVSGLSLRTIQHRAAEIPGAAKLFGRWTFDAERFRRWIHDQEAACHRTSTSAAPSGGHAYRPAGPSIDEA</sequence>
<evidence type="ECO:0008006" key="4">
    <source>
        <dbReference type="Google" id="ProtNLM"/>
    </source>
</evidence>
<gene>
    <name evidence="2" type="ORF">FH063_004317</name>
</gene>
<feature type="region of interest" description="Disordered" evidence="1">
    <location>
        <begin position="68"/>
        <end position="91"/>
    </location>
</feature>
<name>A0A5B0KM10_9PROT</name>
<organism evidence="2 3">
    <name type="scientific">Azospirillum argentinense</name>
    <dbReference type="NCBI Taxonomy" id="2970906"/>
    <lineage>
        <taxon>Bacteria</taxon>
        <taxon>Pseudomonadati</taxon>
        <taxon>Pseudomonadota</taxon>
        <taxon>Alphaproteobacteria</taxon>
        <taxon>Rhodospirillales</taxon>
        <taxon>Azospirillaceae</taxon>
        <taxon>Azospirillum</taxon>
    </lineage>
</organism>
<dbReference type="EMBL" id="VEWN01000030">
    <property type="protein sequence ID" value="KAA1052438.1"/>
    <property type="molecule type" value="Genomic_DNA"/>
</dbReference>
<dbReference type="AlphaFoldDB" id="A0A5B0KM10"/>
<reference evidence="2 3" key="1">
    <citation type="submission" date="2019-07" db="EMBL/GenBank/DDBJ databases">
        <title>Genome sequencing of the stress-tolerant strain Azospirillum brasilense Az19.</title>
        <authorList>
            <person name="Maroniche G.A."/>
            <person name="Garcia J.E."/>
            <person name="Pagnussat L."/>
            <person name="Amenta M."/>
            <person name="Creus C.M."/>
        </authorList>
    </citation>
    <scope>NUCLEOTIDE SEQUENCE [LARGE SCALE GENOMIC DNA]</scope>
    <source>
        <strain evidence="2 3">Az19</strain>
    </source>
</reference>
<evidence type="ECO:0000256" key="1">
    <source>
        <dbReference type="SAM" id="MobiDB-lite"/>
    </source>
</evidence>
<feature type="region of interest" description="Disordered" evidence="1">
    <location>
        <begin position="1"/>
        <end position="21"/>
    </location>
</feature>
<evidence type="ECO:0000313" key="2">
    <source>
        <dbReference type="EMBL" id="KAA1052438.1"/>
    </source>
</evidence>
<evidence type="ECO:0000313" key="3">
    <source>
        <dbReference type="Proteomes" id="UP000325333"/>
    </source>
</evidence>
<accession>A0A5B0KM10</accession>